<dbReference type="Pfam" id="PF01276">
    <property type="entry name" value="OKR_DC_1"/>
    <property type="match status" value="1"/>
</dbReference>
<comment type="caution">
    <text evidence="5">The sequence shown here is derived from an EMBL/GenBank/DDBJ whole genome shotgun (WGS) entry which is preliminary data.</text>
</comment>
<evidence type="ECO:0000313" key="6">
    <source>
        <dbReference type="Proteomes" id="UP000886889"/>
    </source>
</evidence>
<dbReference type="SUPFAM" id="SSF53383">
    <property type="entry name" value="PLP-dependent transferases"/>
    <property type="match status" value="1"/>
</dbReference>
<feature type="coiled-coil region" evidence="3">
    <location>
        <begin position="357"/>
        <end position="384"/>
    </location>
</feature>
<dbReference type="Gene3D" id="3.90.105.10">
    <property type="entry name" value="Molybdopterin biosynthesis moea protein, domain 2"/>
    <property type="match status" value="1"/>
</dbReference>
<dbReference type="GO" id="GO:0008483">
    <property type="term" value="F:transaminase activity"/>
    <property type="evidence" value="ECO:0007669"/>
    <property type="project" value="UniProtKB-KW"/>
</dbReference>
<dbReference type="InterPro" id="IPR000310">
    <property type="entry name" value="Orn/Lys/Arg_deCO2ase_major_dom"/>
</dbReference>
<gene>
    <name evidence="5" type="ORF">IAC80_05740</name>
</gene>
<evidence type="ECO:0000313" key="5">
    <source>
        <dbReference type="EMBL" id="HIV23423.1"/>
    </source>
</evidence>
<accession>A0A9D1P0P7</accession>
<dbReference type="PANTHER" id="PTHR43277:SF4">
    <property type="entry name" value="ARGININE DECARBOXYLASE"/>
    <property type="match status" value="1"/>
</dbReference>
<reference evidence="5" key="2">
    <citation type="journal article" date="2021" name="PeerJ">
        <title>Extensive microbial diversity within the chicken gut microbiome revealed by metagenomics and culture.</title>
        <authorList>
            <person name="Gilroy R."/>
            <person name="Ravi A."/>
            <person name="Getino M."/>
            <person name="Pursley I."/>
            <person name="Horton D.L."/>
            <person name="Alikhan N.F."/>
            <person name="Baker D."/>
            <person name="Gharbi K."/>
            <person name="Hall N."/>
            <person name="Watson M."/>
            <person name="Adriaenssens E.M."/>
            <person name="Foster-Nyarko E."/>
            <person name="Jarju S."/>
            <person name="Secka A."/>
            <person name="Antonio M."/>
            <person name="Oren A."/>
            <person name="Chaudhuri R.R."/>
            <person name="La Ragione R."/>
            <person name="Hildebrand F."/>
            <person name="Pallen M.J."/>
        </authorList>
    </citation>
    <scope>NUCLEOTIDE SEQUENCE</scope>
    <source>
        <strain evidence="5">ChiBcec6-7307</strain>
    </source>
</reference>
<dbReference type="Proteomes" id="UP000886889">
    <property type="component" value="Unassembled WGS sequence"/>
</dbReference>
<name>A0A9D1P0P7_9FIRM</name>
<evidence type="ECO:0000256" key="2">
    <source>
        <dbReference type="ARBA" id="ARBA00022898"/>
    </source>
</evidence>
<dbReference type="InterPro" id="IPR052357">
    <property type="entry name" value="Orn_Lys_Arg_decarboxylase-I"/>
</dbReference>
<dbReference type="InterPro" id="IPR015424">
    <property type="entry name" value="PyrdxlP-dep_Trfase"/>
</dbReference>
<evidence type="ECO:0000256" key="3">
    <source>
        <dbReference type="SAM" id="Coils"/>
    </source>
</evidence>
<feature type="domain" description="Orn/Lys/Arg decarboxylases family 1 pyridoxal-P attachment site" evidence="4">
    <location>
        <begin position="4"/>
        <end position="276"/>
    </location>
</feature>
<dbReference type="EMBL" id="DVOS01000048">
    <property type="protein sequence ID" value="HIV23423.1"/>
    <property type="molecule type" value="Genomic_DNA"/>
</dbReference>
<keyword evidence="2" id="KW-0663">Pyridoxal phosphate</keyword>
<organism evidence="5 6">
    <name type="scientific">Candidatus Merdiplasma excrementigallinarum</name>
    <dbReference type="NCBI Taxonomy" id="2840864"/>
    <lineage>
        <taxon>Bacteria</taxon>
        <taxon>Bacillati</taxon>
        <taxon>Bacillota</taxon>
        <taxon>Clostridia</taxon>
        <taxon>Lachnospirales</taxon>
        <taxon>Lachnospiraceae</taxon>
        <taxon>Lachnospiraceae incertae sedis</taxon>
        <taxon>Candidatus Merdiplasma</taxon>
    </lineage>
</organism>
<evidence type="ECO:0000259" key="4">
    <source>
        <dbReference type="Pfam" id="PF01276"/>
    </source>
</evidence>
<sequence>MEDLYEKLRKYCDSDYYPFHMPGHKRRLGMGMGDPLGFDITEIEGFDNLHHPEGILLEAQRRAARLYGAEETHFLVNGSTAGILCAIGACVPSGRILMARNSHRAAYHALSLNRLEAVWLYPGKFVPEGEAEAWEELNGPILAADAEAALEACPDVRAVFITSPTYNGVCSDVAAIARAAHRRGLPLIVDGAHGAHFGMHPLFPENAVRQGADLVIHSLHKTLPAPTQTALLHVQGDRVDRRRLRRLLAVYQTSSPSYVLMAGIDRCVGLLEREKDRLFGELAGHLDWFRRETGNLELLRLPKSDDPSKILISAERAGLTGLEIQKFLREEARLELEMAAGSYALALTSVGDDREGFVRLATALGQLEERLKREKREGRSRKQQSGKFAGYFKNQTAMSISRAEESPQQQVLLEESLGLISGEYIFRYPPGVPLAVPGERIGSQLLEQILRERDLGYDIQGPEDPGMRRLWTVKEERRLL</sequence>
<proteinExistence type="predicted"/>
<keyword evidence="5" id="KW-0808">Transferase</keyword>
<protein>
    <submittedName>
        <fullName evidence="5">Aminotransferase class V-fold PLP-dependent enzyme</fullName>
    </submittedName>
</protein>
<reference evidence="5" key="1">
    <citation type="submission" date="2020-10" db="EMBL/GenBank/DDBJ databases">
        <authorList>
            <person name="Gilroy R."/>
        </authorList>
    </citation>
    <scope>NUCLEOTIDE SEQUENCE</scope>
    <source>
        <strain evidence="5">ChiBcec6-7307</strain>
    </source>
</reference>
<comment type="cofactor">
    <cofactor evidence="1">
        <name>pyridoxal 5'-phosphate</name>
        <dbReference type="ChEBI" id="CHEBI:597326"/>
    </cofactor>
</comment>
<keyword evidence="3" id="KW-0175">Coiled coil</keyword>
<dbReference type="InterPro" id="IPR015421">
    <property type="entry name" value="PyrdxlP-dep_Trfase_major"/>
</dbReference>
<evidence type="ECO:0000256" key="1">
    <source>
        <dbReference type="ARBA" id="ARBA00001933"/>
    </source>
</evidence>
<keyword evidence="5" id="KW-0032">Aminotransferase</keyword>
<dbReference type="Gene3D" id="3.40.640.10">
    <property type="entry name" value="Type I PLP-dependent aspartate aminotransferase-like (Major domain)"/>
    <property type="match status" value="1"/>
</dbReference>
<dbReference type="PANTHER" id="PTHR43277">
    <property type="entry name" value="ARGININE DECARBOXYLASE"/>
    <property type="match status" value="1"/>
</dbReference>
<dbReference type="AlphaFoldDB" id="A0A9D1P0P7"/>